<dbReference type="SUPFAM" id="SSF52540">
    <property type="entry name" value="P-loop containing nucleoside triphosphate hydrolases"/>
    <property type="match status" value="1"/>
</dbReference>
<dbReference type="InterPro" id="IPR002197">
    <property type="entry name" value="HTH_Fis"/>
</dbReference>
<dbReference type="InterPro" id="IPR002078">
    <property type="entry name" value="Sigma_54_int"/>
</dbReference>
<proteinExistence type="predicted"/>
<dbReference type="Pfam" id="PF00158">
    <property type="entry name" value="Sigma54_activat"/>
    <property type="match status" value="1"/>
</dbReference>
<evidence type="ECO:0000256" key="2">
    <source>
        <dbReference type="ARBA" id="ARBA00022840"/>
    </source>
</evidence>
<keyword evidence="11" id="KW-1185">Reference proteome</keyword>
<dbReference type="InterPro" id="IPR027417">
    <property type="entry name" value="P-loop_NTPase"/>
</dbReference>
<evidence type="ECO:0000259" key="9">
    <source>
        <dbReference type="PROSITE" id="PS50110"/>
    </source>
</evidence>
<evidence type="ECO:0000256" key="1">
    <source>
        <dbReference type="ARBA" id="ARBA00022741"/>
    </source>
</evidence>
<dbReference type="FunFam" id="3.40.50.300:FF:000006">
    <property type="entry name" value="DNA-binding transcriptional regulator NtrC"/>
    <property type="match status" value="1"/>
</dbReference>
<dbReference type="EMBL" id="AZAC01000034">
    <property type="protein sequence ID" value="KIX12070.1"/>
    <property type="molecule type" value="Genomic_DNA"/>
</dbReference>
<dbReference type="InterPro" id="IPR025944">
    <property type="entry name" value="Sigma_54_int_dom_CS"/>
</dbReference>
<dbReference type="InterPro" id="IPR058031">
    <property type="entry name" value="AAA_lid_NorR"/>
</dbReference>
<dbReference type="PROSITE" id="PS00675">
    <property type="entry name" value="SIGMA54_INTERACT_1"/>
    <property type="match status" value="1"/>
</dbReference>
<name>A0A0D2JRH0_9BACT</name>
<dbReference type="Gene3D" id="3.40.50.300">
    <property type="entry name" value="P-loop containing nucleotide triphosphate hydrolases"/>
    <property type="match status" value="1"/>
</dbReference>
<evidence type="ECO:0000256" key="4">
    <source>
        <dbReference type="ARBA" id="ARBA00023125"/>
    </source>
</evidence>
<protein>
    <submittedName>
        <fullName evidence="10">Acetoacetate metabolism regulatory protein AtoC</fullName>
    </submittedName>
</protein>
<feature type="domain" description="Response regulatory" evidence="9">
    <location>
        <begin position="6"/>
        <end position="120"/>
    </location>
</feature>
<dbReference type="InterPro" id="IPR011006">
    <property type="entry name" value="CheY-like_superfamily"/>
</dbReference>
<dbReference type="SUPFAM" id="SSF52172">
    <property type="entry name" value="CheY-like"/>
    <property type="match status" value="1"/>
</dbReference>
<dbReference type="Pfam" id="PF00072">
    <property type="entry name" value="Response_reg"/>
    <property type="match status" value="1"/>
</dbReference>
<comment type="caution">
    <text evidence="10">The sequence shown here is derived from an EMBL/GenBank/DDBJ whole genome shotgun (WGS) entry which is preliminary data.</text>
</comment>
<dbReference type="PROSITE" id="PS50110">
    <property type="entry name" value="RESPONSE_REGULATORY"/>
    <property type="match status" value="1"/>
</dbReference>
<dbReference type="CDD" id="cd00009">
    <property type="entry name" value="AAA"/>
    <property type="match status" value="1"/>
</dbReference>
<evidence type="ECO:0000313" key="10">
    <source>
        <dbReference type="EMBL" id="KIX12070.1"/>
    </source>
</evidence>
<dbReference type="RefSeq" id="WP_044350799.1">
    <property type="nucleotide sequence ID" value="NZ_AZAC01000034.1"/>
</dbReference>
<dbReference type="GO" id="GO:0000160">
    <property type="term" value="P:phosphorelay signal transduction system"/>
    <property type="evidence" value="ECO:0007669"/>
    <property type="project" value="InterPro"/>
</dbReference>
<dbReference type="GO" id="GO:0005524">
    <property type="term" value="F:ATP binding"/>
    <property type="evidence" value="ECO:0007669"/>
    <property type="project" value="UniProtKB-KW"/>
</dbReference>
<dbReference type="OrthoDB" id="9763792at2"/>
<dbReference type="STRING" id="1429043.X474_19640"/>
<dbReference type="Gene3D" id="1.10.10.60">
    <property type="entry name" value="Homeodomain-like"/>
    <property type="match status" value="1"/>
</dbReference>
<feature type="modified residue" description="4-aspartylphosphate" evidence="7">
    <location>
        <position position="55"/>
    </location>
</feature>
<dbReference type="FunFam" id="1.10.8.60:FF:000014">
    <property type="entry name" value="DNA-binding transcriptional regulator NtrC"/>
    <property type="match status" value="1"/>
</dbReference>
<dbReference type="Gene3D" id="3.40.50.2300">
    <property type="match status" value="1"/>
</dbReference>
<evidence type="ECO:0000256" key="7">
    <source>
        <dbReference type="PROSITE-ProRule" id="PRU00169"/>
    </source>
</evidence>
<dbReference type="GO" id="GO:0043565">
    <property type="term" value="F:sequence-specific DNA binding"/>
    <property type="evidence" value="ECO:0007669"/>
    <property type="project" value="InterPro"/>
</dbReference>
<dbReference type="AlphaFoldDB" id="A0A0D2JRH0"/>
<evidence type="ECO:0000259" key="8">
    <source>
        <dbReference type="PROSITE" id="PS50045"/>
    </source>
</evidence>
<dbReference type="Pfam" id="PF02954">
    <property type="entry name" value="HTH_8"/>
    <property type="match status" value="1"/>
</dbReference>
<evidence type="ECO:0000313" key="11">
    <source>
        <dbReference type="Proteomes" id="UP000032233"/>
    </source>
</evidence>
<dbReference type="InterPro" id="IPR001789">
    <property type="entry name" value="Sig_transdc_resp-reg_receiver"/>
</dbReference>
<dbReference type="PANTHER" id="PTHR32071:SF117">
    <property type="entry name" value="PTS-DEPENDENT DIHYDROXYACETONE KINASE OPERON REGULATORY PROTEIN-RELATED"/>
    <property type="match status" value="1"/>
</dbReference>
<dbReference type="PRINTS" id="PR01590">
    <property type="entry name" value="HTHFIS"/>
</dbReference>
<dbReference type="PATRIC" id="fig|1429043.3.peg.4163"/>
<keyword evidence="3" id="KW-0805">Transcription regulation</keyword>
<organism evidence="10 11">
    <name type="scientific">Dethiosulfatarculus sandiegensis</name>
    <dbReference type="NCBI Taxonomy" id="1429043"/>
    <lineage>
        <taxon>Bacteria</taxon>
        <taxon>Pseudomonadati</taxon>
        <taxon>Thermodesulfobacteriota</taxon>
        <taxon>Desulfarculia</taxon>
        <taxon>Desulfarculales</taxon>
        <taxon>Desulfarculaceae</taxon>
        <taxon>Dethiosulfatarculus</taxon>
    </lineage>
</organism>
<dbReference type="InterPro" id="IPR003593">
    <property type="entry name" value="AAA+_ATPase"/>
</dbReference>
<gene>
    <name evidence="10" type="ORF">X474_19640</name>
</gene>
<keyword evidence="2" id="KW-0067">ATP-binding</keyword>
<dbReference type="InterPro" id="IPR025662">
    <property type="entry name" value="Sigma_54_int_dom_ATP-bd_1"/>
</dbReference>
<dbReference type="GO" id="GO:0006355">
    <property type="term" value="P:regulation of DNA-templated transcription"/>
    <property type="evidence" value="ECO:0007669"/>
    <property type="project" value="InterPro"/>
</dbReference>
<evidence type="ECO:0000256" key="3">
    <source>
        <dbReference type="ARBA" id="ARBA00023015"/>
    </source>
</evidence>
<evidence type="ECO:0000256" key="5">
    <source>
        <dbReference type="ARBA" id="ARBA00023159"/>
    </source>
</evidence>
<keyword evidence="7" id="KW-0597">Phosphoprotein</keyword>
<dbReference type="SUPFAM" id="SSF46689">
    <property type="entry name" value="Homeodomain-like"/>
    <property type="match status" value="1"/>
</dbReference>
<evidence type="ECO:0000256" key="6">
    <source>
        <dbReference type="ARBA" id="ARBA00023163"/>
    </source>
</evidence>
<dbReference type="PANTHER" id="PTHR32071">
    <property type="entry name" value="TRANSCRIPTIONAL REGULATORY PROTEIN"/>
    <property type="match status" value="1"/>
</dbReference>
<dbReference type="Proteomes" id="UP000032233">
    <property type="component" value="Unassembled WGS sequence"/>
</dbReference>
<dbReference type="PROSITE" id="PS50045">
    <property type="entry name" value="SIGMA54_INTERACT_4"/>
    <property type="match status" value="1"/>
</dbReference>
<accession>A0A0D2JRH0</accession>
<dbReference type="Pfam" id="PF25601">
    <property type="entry name" value="AAA_lid_14"/>
    <property type="match status" value="1"/>
</dbReference>
<keyword evidence="4" id="KW-0238">DNA-binding</keyword>
<feature type="domain" description="Sigma-54 factor interaction" evidence="8">
    <location>
        <begin position="145"/>
        <end position="374"/>
    </location>
</feature>
<dbReference type="InParanoid" id="A0A0D2JRH0"/>
<dbReference type="SMART" id="SM00382">
    <property type="entry name" value="AAA"/>
    <property type="match status" value="1"/>
</dbReference>
<sequence length="452" mass="50112">MSQGRTILIVDDEKAHRLMLRAHLEDEGYSVIEAADGLKALDMAGAQPVDLVLMDVVMPRMDGMEALPGMRSLLAETPIIMMTAFGSIESAVVALKAGAEDYLPKPLDMEEVLIKVKRHLKAAGLRQTVRVQAERLDERFDFSALIGESTPMLQLKETLAMVAPSEATVLITGESGTGKEVVAQIIHQNSGRKNGPLVKTNCAALAENLLESELFGHEKGSFTGAVSRRDGRFKAADQGSLFLDEIGEIAVTTQVKLLRVLQEGEYNPVGSDKTFKTDVRVIAATNRDLPKAVAQGEFREDLYYRLNVVNLHMPPLRQRGEDVLILADRFLKEFNKKNNRELKGFSPEARSRLQSYSWPGNVRELLNAVERSVIMSRGPMVEITDLPLALQQEANKPEGQIRPGLTIREMERALIVRTLEATGQNRTHAAELLGITRKTLQNKIKEYNLPKV</sequence>
<keyword evidence="6" id="KW-0804">Transcription</keyword>
<keyword evidence="5" id="KW-0010">Activator</keyword>
<dbReference type="PROSITE" id="PS00688">
    <property type="entry name" value="SIGMA54_INTERACT_3"/>
    <property type="match status" value="1"/>
</dbReference>
<dbReference type="InterPro" id="IPR009057">
    <property type="entry name" value="Homeodomain-like_sf"/>
</dbReference>
<dbReference type="SMART" id="SM00448">
    <property type="entry name" value="REC"/>
    <property type="match status" value="1"/>
</dbReference>
<reference evidence="10 11" key="1">
    <citation type="submission" date="2013-11" db="EMBL/GenBank/DDBJ databases">
        <title>Metagenomic analysis of a methanogenic consortium involved in long chain n-alkane degradation.</title>
        <authorList>
            <person name="Davidova I.A."/>
            <person name="Callaghan A.V."/>
            <person name="Wawrik B."/>
            <person name="Pruitt S."/>
            <person name="Marks C."/>
            <person name="Duncan K.E."/>
            <person name="Suflita J.M."/>
        </authorList>
    </citation>
    <scope>NUCLEOTIDE SEQUENCE [LARGE SCALE GENOMIC DNA]</scope>
    <source>
        <strain evidence="10 11">SPR</strain>
    </source>
</reference>
<keyword evidence="1" id="KW-0547">Nucleotide-binding</keyword>
<dbReference type="Gene3D" id="1.10.8.60">
    <property type="match status" value="1"/>
</dbReference>